<dbReference type="GeneID" id="8445403"/>
<proteinExistence type="inferred from homology"/>
<dbReference type="PANTHER" id="PTHR11435">
    <property type="entry name" value="NADH UBIQUINONE OXIDOREDUCTASE SUBUNIT ND6"/>
    <property type="match status" value="1"/>
</dbReference>
<gene>
    <name evidence="17" type="primary">ND6</name>
</gene>
<dbReference type="EC" id="7.1.1.2" evidence="3"/>
<geneLocation type="mitochondrion" evidence="17"/>
<dbReference type="EMBL" id="FJ859902">
    <property type="protein sequence ID" value="ACO92561.1"/>
    <property type="molecule type" value="Genomic_DNA"/>
</dbReference>
<keyword evidence="10 16" id="KW-1133">Transmembrane helix</keyword>
<comment type="subcellular location">
    <subcellularLocation>
        <location evidence="1">Mitochondrion membrane</location>
        <topology evidence="1">Multi-pass membrane protein</topology>
    </subcellularLocation>
</comment>
<evidence type="ECO:0000256" key="8">
    <source>
        <dbReference type="ARBA" id="ARBA00022967"/>
    </source>
</evidence>
<reference evidence="17" key="1">
    <citation type="journal article" date="2009" name="Zool. Scr.">
        <title>A mitochondrial genome phylogeny of the Neuropterida (lace-wings, alderflies and snakeflies) and their relationship to the other holometabolous insect orders.</title>
        <authorList>
            <person name="Cameron S.L."/>
            <person name="Sullivan J."/>
            <person name="Song H."/>
            <person name="Miller K.B."/>
            <person name="Whiting M.F."/>
        </authorList>
    </citation>
    <scope>NUCLEOTIDE SEQUENCE</scope>
</reference>
<feature type="transmembrane region" description="Helical" evidence="16">
    <location>
        <begin position="139"/>
        <end position="163"/>
    </location>
</feature>
<keyword evidence="12 17" id="KW-0496">Mitochondrion</keyword>
<evidence type="ECO:0000256" key="7">
    <source>
        <dbReference type="ARBA" id="ARBA00022692"/>
    </source>
</evidence>
<feature type="transmembrane region" description="Helical" evidence="16">
    <location>
        <begin position="21"/>
        <end position="42"/>
    </location>
</feature>
<dbReference type="AlphaFoldDB" id="C8YXC7"/>
<dbReference type="CTD" id="4541"/>
<dbReference type="InterPro" id="IPR050269">
    <property type="entry name" value="ComplexI_Subunit6"/>
</dbReference>
<organism evidence="17">
    <name type="scientific">Mongoloraphidia harmandi</name>
    <dbReference type="NCBI Taxonomy" id="633873"/>
    <lineage>
        <taxon>Eukaryota</taxon>
        <taxon>Metazoa</taxon>
        <taxon>Ecdysozoa</taxon>
        <taxon>Arthropoda</taxon>
        <taxon>Hexapoda</taxon>
        <taxon>Insecta</taxon>
        <taxon>Pterygota</taxon>
        <taxon>Neoptera</taxon>
        <taxon>Endopterygota</taxon>
        <taxon>Raphidioptera</taxon>
        <taxon>Raphidiidae</taxon>
        <taxon>Mongoloraphidia</taxon>
    </lineage>
</organism>
<evidence type="ECO:0000256" key="12">
    <source>
        <dbReference type="ARBA" id="ARBA00023128"/>
    </source>
</evidence>
<evidence type="ECO:0000313" key="17">
    <source>
        <dbReference type="EMBL" id="ACO92561.1"/>
    </source>
</evidence>
<evidence type="ECO:0000256" key="2">
    <source>
        <dbReference type="ARBA" id="ARBA00005698"/>
    </source>
</evidence>
<keyword evidence="9" id="KW-0249">Electron transport</keyword>
<evidence type="ECO:0000256" key="6">
    <source>
        <dbReference type="ARBA" id="ARBA00022660"/>
    </source>
</evidence>
<name>C8YXC7_9NEOP</name>
<protein>
    <recommendedName>
        <fullName evidence="4">NADH-ubiquinone oxidoreductase chain 6</fullName>
        <ecNumber evidence="3">7.1.1.2</ecNumber>
    </recommendedName>
    <alternativeName>
        <fullName evidence="14">NADH dehydrogenase subunit 6</fullName>
    </alternativeName>
</protein>
<evidence type="ECO:0000256" key="11">
    <source>
        <dbReference type="ARBA" id="ARBA00023027"/>
    </source>
</evidence>
<keyword evidence="8" id="KW-1278">Translocase</keyword>
<feature type="transmembrane region" description="Helical" evidence="16">
    <location>
        <begin position="84"/>
        <end position="102"/>
    </location>
</feature>
<keyword evidence="13 16" id="KW-0472">Membrane</keyword>
<feature type="transmembrane region" description="Helical" evidence="16">
    <location>
        <begin position="48"/>
        <end position="72"/>
    </location>
</feature>
<evidence type="ECO:0000256" key="15">
    <source>
        <dbReference type="ARBA" id="ARBA00049551"/>
    </source>
</evidence>
<evidence type="ECO:0000256" key="16">
    <source>
        <dbReference type="SAM" id="Phobius"/>
    </source>
</evidence>
<dbReference type="RefSeq" id="YP_003204861.1">
    <property type="nucleotide sequence ID" value="NC_013251.1"/>
</dbReference>
<keyword evidence="7 16" id="KW-0812">Transmembrane</keyword>
<evidence type="ECO:0000256" key="3">
    <source>
        <dbReference type="ARBA" id="ARBA00012944"/>
    </source>
</evidence>
<comment type="catalytic activity">
    <reaction evidence="15">
        <text>a ubiquinone + NADH + 5 H(+)(in) = a ubiquinol + NAD(+) + 4 H(+)(out)</text>
        <dbReference type="Rhea" id="RHEA:29091"/>
        <dbReference type="Rhea" id="RHEA-COMP:9565"/>
        <dbReference type="Rhea" id="RHEA-COMP:9566"/>
        <dbReference type="ChEBI" id="CHEBI:15378"/>
        <dbReference type="ChEBI" id="CHEBI:16389"/>
        <dbReference type="ChEBI" id="CHEBI:17976"/>
        <dbReference type="ChEBI" id="CHEBI:57540"/>
        <dbReference type="ChEBI" id="CHEBI:57945"/>
        <dbReference type="EC" id="7.1.1.2"/>
    </reaction>
</comment>
<keyword evidence="5" id="KW-0813">Transport</keyword>
<sequence>MFLILITISVLLLFNMMKIKHPLSMGFFLIIQVFIICMMNGIMSNFFWFSYIFFLTMIGGLLIIFIYMTSLASNEFFNFSYKNLMFNISLLMLLLLMLYFYTNQFLKMNFYFNNNMNLLFYQNELYLNLNKLYNISSKLVTLMSMLFLFITLITIIKITNIFLGPLRQNLN</sequence>
<keyword evidence="6" id="KW-0679">Respiratory chain</keyword>
<keyword evidence="11" id="KW-0520">NAD</keyword>
<evidence type="ECO:0000256" key="13">
    <source>
        <dbReference type="ARBA" id="ARBA00023136"/>
    </source>
</evidence>
<dbReference type="GO" id="GO:0008137">
    <property type="term" value="F:NADH dehydrogenase (ubiquinone) activity"/>
    <property type="evidence" value="ECO:0007669"/>
    <property type="project" value="UniProtKB-EC"/>
</dbReference>
<evidence type="ECO:0000256" key="14">
    <source>
        <dbReference type="ARBA" id="ARBA00031019"/>
    </source>
</evidence>
<comment type="similarity">
    <text evidence="2">Belongs to the complex I subunit 6 family.</text>
</comment>
<dbReference type="GO" id="GO:0031966">
    <property type="term" value="C:mitochondrial membrane"/>
    <property type="evidence" value="ECO:0007669"/>
    <property type="project" value="UniProtKB-SubCell"/>
</dbReference>
<evidence type="ECO:0000256" key="1">
    <source>
        <dbReference type="ARBA" id="ARBA00004225"/>
    </source>
</evidence>
<evidence type="ECO:0000256" key="4">
    <source>
        <dbReference type="ARBA" id="ARBA00021095"/>
    </source>
</evidence>
<dbReference type="PANTHER" id="PTHR11435:SF1">
    <property type="entry name" value="NADH-UBIQUINONE OXIDOREDUCTASE CHAIN 6"/>
    <property type="match status" value="1"/>
</dbReference>
<accession>C8YXC7</accession>
<evidence type="ECO:0000256" key="10">
    <source>
        <dbReference type="ARBA" id="ARBA00022989"/>
    </source>
</evidence>
<evidence type="ECO:0000256" key="5">
    <source>
        <dbReference type="ARBA" id="ARBA00022448"/>
    </source>
</evidence>
<evidence type="ECO:0000256" key="9">
    <source>
        <dbReference type="ARBA" id="ARBA00022982"/>
    </source>
</evidence>